<name>A0ABW2N966_9ACTN</name>
<sequence length="358" mass="37061">MRIRAAASLTLVALAASLSLTACGSDSDASSGNGADDSYKIGLLLPETAVARYDGKDKPYFEAKLKELCPDCEFLYANANSDAGEQNDQANSFLSQGVDVLVVDPFDGKAAASIVNSAEQVDVPVVAYDRLIDSPDLDYVISNDYLKVGELQAQSLVDKLEADGVKPGDGGILMMNGATTDNNAGNIKAGAMSVIEGSGYEVLADIDTWDPAEAQEWVSGQITQFGDEIVGIYSANDGNAGGAIAALKADGVASIPPMTGLDASVAGLQSILVGDLYMTTYNSFKAEAESAAEVALQLAKGETPDAPADVEGIPATLNEPVAVTLDNMADTVFADDFYTVDEICTGKYADACSKAGIS</sequence>
<gene>
    <name evidence="5" type="ORF">ACFQO6_19480</name>
</gene>
<dbReference type="EMBL" id="JBHTCH010000025">
    <property type="protein sequence ID" value="MFC7362460.1"/>
    <property type="molecule type" value="Genomic_DNA"/>
</dbReference>
<evidence type="ECO:0000256" key="3">
    <source>
        <dbReference type="SAM" id="SignalP"/>
    </source>
</evidence>
<dbReference type="InterPro" id="IPR025997">
    <property type="entry name" value="SBP_2_dom"/>
</dbReference>
<protein>
    <submittedName>
        <fullName evidence="5">Substrate-binding domain-containing protein</fullName>
    </submittedName>
</protein>
<proteinExistence type="predicted"/>
<feature type="domain" description="Periplasmic binding protein" evidence="4">
    <location>
        <begin position="42"/>
        <end position="302"/>
    </location>
</feature>
<dbReference type="Proteomes" id="UP001596524">
    <property type="component" value="Unassembled WGS sequence"/>
</dbReference>
<accession>A0ABW2N966</accession>
<evidence type="ECO:0000256" key="1">
    <source>
        <dbReference type="ARBA" id="ARBA00004196"/>
    </source>
</evidence>
<dbReference type="SUPFAM" id="SSF53822">
    <property type="entry name" value="Periplasmic binding protein-like I"/>
    <property type="match status" value="1"/>
</dbReference>
<dbReference type="Gene3D" id="3.40.50.2300">
    <property type="match status" value="2"/>
</dbReference>
<evidence type="ECO:0000256" key="2">
    <source>
        <dbReference type="ARBA" id="ARBA00022729"/>
    </source>
</evidence>
<dbReference type="PANTHER" id="PTHR30036">
    <property type="entry name" value="D-XYLOSE-BINDING PERIPLASMIC PROTEIN"/>
    <property type="match status" value="1"/>
</dbReference>
<evidence type="ECO:0000259" key="4">
    <source>
        <dbReference type="Pfam" id="PF13407"/>
    </source>
</evidence>
<keyword evidence="6" id="KW-1185">Reference proteome</keyword>
<evidence type="ECO:0000313" key="5">
    <source>
        <dbReference type="EMBL" id="MFC7362460.1"/>
    </source>
</evidence>
<organism evidence="5 6">
    <name type="scientific">Nocardioides astragali</name>
    <dbReference type="NCBI Taxonomy" id="1776736"/>
    <lineage>
        <taxon>Bacteria</taxon>
        <taxon>Bacillati</taxon>
        <taxon>Actinomycetota</taxon>
        <taxon>Actinomycetes</taxon>
        <taxon>Propionibacteriales</taxon>
        <taxon>Nocardioidaceae</taxon>
        <taxon>Nocardioides</taxon>
    </lineage>
</organism>
<evidence type="ECO:0000313" key="6">
    <source>
        <dbReference type="Proteomes" id="UP001596524"/>
    </source>
</evidence>
<reference evidence="6" key="1">
    <citation type="journal article" date="2019" name="Int. J. Syst. Evol. Microbiol.">
        <title>The Global Catalogue of Microorganisms (GCM) 10K type strain sequencing project: providing services to taxonomists for standard genome sequencing and annotation.</title>
        <authorList>
            <consortium name="The Broad Institute Genomics Platform"/>
            <consortium name="The Broad Institute Genome Sequencing Center for Infectious Disease"/>
            <person name="Wu L."/>
            <person name="Ma J."/>
        </authorList>
    </citation>
    <scope>NUCLEOTIDE SEQUENCE [LARGE SCALE GENOMIC DNA]</scope>
    <source>
        <strain evidence="6">FCH27</strain>
    </source>
</reference>
<keyword evidence="2 3" id="KW-0732">Signal</keyword>
<feature type="chain" id="PRO_5047029710" evidence="3">
    <location>
        <begin position="25"/>
        <end position="358"/>
    </location>
</feature>
<dbReference type="Pfam" id="PF13407">
    <property type="entry name" value="Peripla_BP_4"/>
    <property type="match status" value="1"/>
</dbReference>
<dbReference type="PROSITE" id="PS51257">
    <property type="entry name" value="PROKAR_LIPOPROTEIN"/>
    <property type="match status" value="1"/>
</dbReference>
<comment type="subcellular location">
    <subcellularLocation>
        <location evidence="1">Cell envelope</location>
    </subcellularLocation>
</comment>
<dbReference type="InterPro" id="IPR028082">
    <property type="entry name" value="Peripla_BP_I"/>
</dbReference>
<dbReference type="PANTHER" id="PTHR30036:SF1">
    <property type="entry name" value="D-XYLOSE-BINDING PERIPLASMIC PROTEIN"/>
    <property type="match status" value="1"/>
</dbReference>
<dbReference type="RefSeq" id="WP_255889114.1">
    <property type="nucleotide sequence ID" value="NZ_JAFMZM010000001.1"/>
</dbReference>
<dbReference type="InterPro" id="IPR050555">
    <property type="entry name" value="Bact_Solute-Bind_Prot2"/>
</dbReference>
<feature type="signal peptide" evidence="3">
    <location>
        <begin position="1"/>
        <end position="24"/>
    </location>
</feature>
<comment type="caution">
    <text evidence="5">The sequence shown here is derived from an EMBL/GenBank/DDBJ whole genome shotgun (WGS) entry which is preliminary data.</text>
</comment>